<sequence>MKQNNRVSLSPAYLFAWLVALSLFFSGPAQSQMTEKAVVTSNRTQTMTAPTKINIAIGGQNVRVVLDDTPSARAFIARLPLTVRFEDYGSTEKISYLPRKLTTEGEPAGYTPVAGDFSYYAPWGNIAVFLKDFRYSQGLIRLGYIESGLQVMKQEGEHEGIITLLDD</sequence>
<dbReference type="Gene3D" id="2.40.100.20">
    <property type="match status" value="1"/>
</dbReference>
<dbReference type="RefSeq" id="WP_259274898.1">
    <property type="nucleotide sequence ID" value="NZ_UKAS01000048.1"/>
</dbReference>
<protein>
    <submittedName>
        <fullName evidence="3">Uncharacterized conserved protein</fullName>
    </submittedName>
</protein>
<dbReference type="Proteomes" id="UP000258928">
    <property type="component" value="Unassembled WGS sequence"/>
</dbReference>
<dbReference type="EMBL" id="UKAS01000048">
    <property type="protein sequence ID" value="SXF99581.1"/>
    <property type="molecule type" value="Genomic_DNA"/>
</dbReference>
<evidence type="ECO:0000313" key="4">
    <source>
        <dbReference type="Proteomes" id="UP000258928"/>
    </source>
</evidence>
<name>A0ABD7PFK9_KLEVA</name>
<evidence type="ECO:0000259" key="2">
    <source>
        <dbReference type="Pfam" id="PF18050"/>
    </source>
</evidence>
<feature type="domain" description="Cyclophilin-like" evidence="2">
    <location>
        <begin position="55"/>
        <end position="154"/>
    </location>
</feature>
<dbReference type="Pfam" id="PF18050">
    <property type="entry name" value="Cyclophil_like2"/>
    <property type="match status" value="1"/>
</dbReference>
<comment type="caution">
    <text evidence="3">The sequence shown here is derived from an EMBL/GenBank/DDBJ whole genome shotgun (WGS) entry which is preliminary data.</text>
</comment>
<accession>A0ABD7PFK9</accession>
<feature type="signal peptide" evidence="1">
    <location>
        <begin position="1"/>
        <end position="31"/>
    </location>
</feature>
<reference evidence="3 4" key="1">
    <citation type="submission" date="2018-08" db="EMBL/GenBank/DDBJ databases">
        <authorList>
            <consortium name="Pathogen Informatics"/>
        </authorList>
    </citation>
    <scope>NUCLEOTIDE SEQUENCE [LARGE SCALE GENOMIC DNA]</scope>
    <source>
        <strain evidence="3 4">EuSCAPE_TR218</strain>
    </source>
</reference>
<dbReference type="AlphaFoldDB" id="A0ABD7PFK9"/>
<evidence type="ECO:0000313" key="3">
    <source>
        <dbReference type="EMBL" id="SXF99581.1"/>
    </source>
</evidence>
<organism evidence="3 4">
    <name type="scientific">Klebsiella variicola</name>
    <dbReference type="NCBI Taxonomy" id="244366"/>
    <lineage>
        <taxon>Bacteria</taxon>
        <taxon>Pseudomonadati</taxon>
        <taxon>Pseudomonadota</taxon>
        <taxon>Gammaproteobacteria</taxon>
        <taxon>Enterobacterales</taxon>
        <taxon>Enterobacteriaceae</taxon>
        <taxon>Klebsiella/Raoultella group</taxon>
        <taxon>Klebsiella</taxon>
        <taxon>Klebsiella pneumoniae complex</taxon>
    </lineage>
</organism>
<feature type="chain" id="PRO_5044807821" evidence="1">
    <location>
        <begin position="32"/>
        <end position="167"/>
    </location>
</feature>
<dbReference type="InterPro" id="IPR041183">
    <property type="entry name" value="Cyclophilin-like"/>
</dbReference>
<proteinExistence type="predicted"/>
<gene>
    <name evidence="3" type="ORF">SAMEA3729809_05563</name>
</gene>
<evidence type="ECO:0000256" key="1">
    <source>
        <dbReference type="SAM" id="SignalP"/>
    </source>
</evidence>
<dbReference type="InterPro" id="IPR029000">
    <property type="entry name" value="Cyclophilin-like_dom_sf"/>
</dbReference>
<dbReference type="SUPFAM" id="SSF50891">
    <property type="entry name" value="Cyclophilin-like"/>
    <property type="match status" value="1"/>
</dbReference>
<keyword evidence="1" id="KW-0732">Signal</keyword>